<gene>
    <name evidence="1" type="ORF">FLJC2902T_32210</name>
</gene>
<reference evidence="1 2" key="1">
    <citation type="submission" date="2013-08" db="EMBL/GenBank/DDBJ databases">
        <title>Flavobacterium limnosediminis JC2902 genome sequencing.</title>
        <authorList>
            <person name="Lee K."/>
            <person name="Yi H."/>
            <person name="Park S."/>
            <person name="Chun J."/>
        </authorList>
    </citation>
    <scope>NUCLEOTIDE SEQUENCE [LARGE SCALE GENOMIC DNA]</scope>
    <source>
        <strain evidence="1 2">JC2902</strain>
    </source>
</reference>
<protein>
    <submittedName>
        <fullName evidence="1">Uncharacterized protein</fullName>
    </submittedName>
</protein>
<dbReference type="AlphaFoldDB" id="V6SAW8"/>
<name>V6SAW8_9FLAO</name>
<dbReference type="PATRIC" id="fig|1341181.4.peg.3158"/>
<comment type="caution">
    <text evidence="1">The sequence shown here is derived from an EMBL/GenBank/DDBJ whole genome shotgun (WGS) entry which is preliminary data.</text>
</comment>
<keyword evidence="2" id="KW-1185">Reference proteome</keyword>
<evidence type="ECO:0000313" key="1">
    <source>
        <dbReference type="EMBL" id="ESU23808.1"/>
    </source>
</evidence>
<organism evidence="1 2">
    <name type="scientific">Flavobacterium limnosediminis JC2902</name>
    <dbReference type="NCBI Taxonomy" id="1341181"/>
    <lineage>
        <taxon>Bacteria</taxon>
        <taxon>Pseudomonadati</taxon>
        <taxon>Bacteroidota</taxon>
        <taxon>Flavobacteriia</taxon>
        <taxon>Flavobacteriales</taxon>
        <taxon>Flavobacteriaceae</taxon>
        <taxon>Flavobacterium</taxon>
    </lineage>
</organism>
<accession>V6SAW8</accession>
<dbReference type="EMBL" id="AVGG01000044">
    <property type="protein sequence ID" value="ESU23808.1"/>
    <property type="molecule type" value="Genomic_DNA"/>
</dbReference>
<proteinExistence type="predicted"/>
<dbReference type="Proteomes" id="UP000018004">
    <property type="component" value="Unassembled WGS sequence"/>
</dbReference>
<evidence type="ECO:0000313" key="2">
    <source>
        <dbReference type="Proteomes" id="UP000018004"/>
    </source>
</evidence>
<sequence length="37" mass="4280">MPVGIFITDVSKYTEKFERESLTSKKKMQTLTTTDKP</sequence>